<dbReference type="InterPro" id="IPR043708">
    <property type="entry name" value="DUF5648"/>
</dbReference>
<protein>
    <submittedName>
        <fullName evidence="2">BNR repeat-containing glycosyl hydrolase</fullName>
    </submittedName>
</protein>
<keyword evidence="3" id="KW-1185">Reference proteome</keyword>
<dbReference type="AlphaFoldDB" id="D8KAM1"/>
<dbReference type="GO" id="GO:0016787">
    <property type="term" value="F:hydrolase activity"/>
    <property type="evidence" value="ECO:0007669"/>
    <property type="project" value="UniProtKB-KW"/>
</dbReference>
<dbReference type="HOGENOM" id="CLU_469149_0_0_6"/>
<dbReference type="RefSeq" id="WP_013221516.1">
    <property type="nucleotide sequence ID" value="NC_014315.1"/>
</dbReference>
<name>D8KAM1_NITWC</name>
<dbReference type="SUPFAM" id="SSF110296">
    <property type="entry name" value="Oligoxyloglucan reducing end-specific cellobiohydrolase"/>
    <property type="match status" value="1"/>
</dbReference>
<dbReference type="OrthoDB" id="5664384at2"/>
<dbReference type="Proteomes" id="UP000000393">
    <property type="component" value="Chromosome"/>
</dbReference>
<evidence type="ECO:0000259" key="1">
    <source>
        <dbReference type="Pfam" id="PF18885"/>
    </source>
</evidence>
<proteinExistence type="predicted"/>
<accession>D8KAM1</accession>
<gene>
    <name evidence="2" type="ordered locus">Nwat_2675</name>
</gene>
<dbReference type="eggNOG" id="ENOG50345WT">
    <property type="taxonomic scope" value="Bacteria"/>
</dbReference>
<dbReference type="InterPro" id="IPR015943">
    <property type="entry name" value="WD40/YVTN_repeat-like_dom_sf"/>
</dbReference>
<reference evidence="2 3" key="1">
    <citation type="submission" date="2010-06" db="EMBL/GenBank/DDBJ databases">
        <title>Complete sequence of chromosome of Nitrosococcus watsoni C-113.</title>
        <authorList>
            <consortium name="US DOE Joint Genome Institute"/>
            <person name="Lucas S."/>
            <person name="Copeland A."/>
            <person name="Lapidus A."/>
            <person name="Cheng J.-F."/>
            <person name="Bruce D."/>
            <person name="Goodwin L."/>
            <person name="Pitluck S."/>
            <person name="Malfatti S.A."/>
            <person name="Chain P.S.G."/>
            <person name="Land M."/>
            <person name="Hauser L."/>
            <person name="Kyrpides N."/>
            <person name="Ivanova N."/>
            <person name="Cambell M.A."/>
            <person name="Heidelberg J.F."/>
            <person name="Klotz M.G."/>
            <person name="Woyke T."/>
        </authorList>
    </citation>
    <scope>NUCLEOTIDE SEQUENCE [LARGE SCALE GENOMIC DNA]</scope>
    <source>
        <strain evidence="2 3">C-113</strain>
    </source>
</reference>
<feature type="domain" description="DUF5648" evidence="1">
    <location>
        <begin position="575"/>
        <end position="647"/>
    </location>
</feature>
<sequence length="650" mass="71666">MRYLWIVLLWVATLGTSSYGDESAIHTEEVDPAVLPPVYVDEDPAGNLFRTSLTFDPESRTYTIEEVYLDEADIAALRAEGFRIGITPAEPSTTQGAPWRPLCPEEVSCVNPQIFINSNSLGRSELLAPALTPLVRTDSVWLQYSDKFEPDPLQLRPRGVFRIHPPQTAMEILLPLQDSPPETPDPDLGSSDLEEVFDPPNIQPTYLNVSDFNAIEADDGSTLVFDLYGMLRLSPEGELIDALNWSDRSVLGLNNAAFTGPPVRAGGSLFVGIRGPAQQFIYHSEDDGLTWQEQVANHRLGDDRYNLLANPEGTGLWAITSEFFDRPAELRESLDLGATWQRVDDGSFPVDTVRVVHDPGDPQVAYALSEQGLYQSEDRGVSWHLTALQEPVHGLVFVPQKAPLPPLLVAGTDTGVKVRPVPFSTWKAWKPLSKGLLAIPHTVVYTDGLLIGVSAAGYFVCPQTDCFGEGQAVPVEQARGEVTVVEFFNTELGHYFMTPFPWEIEMIDRGMAGPGWERTGHTFQAWSLLGSNVGVYLCRFYGSVSPGPNSHFFTPSPQECGLLMDLQAQTPPTAPRWNFEGDAFMAIPAQGKGEGRQCPETFAPVYRAYNNGFARGEESNHRFVTDRALLTPLLDQGWVDEGIAFCVPPQ</sequence>
<evidence type="ECO:0000313" key="3">
    <source>
        <dbReference type="Proteomes" id="UP000000393"/>
    </source>
</evidence>
<keyword evidence="2" id="KW-0378">Hydrolase</keyword>
<dbReference type="KEGG" id="nwa:Nwat_2675"/>
<evidence type="ECO:0000313" key="2">
    <source>
        <dbReference type="EMBL" id="ADJ29448.1"/>
    </source>
</evidence>
<organism evidence="2 3">
    <name type="scientific">Nitrosococcus watsoni (strain C-113)</name>
    <dbReference type="NCBI Taxonomy" id="105559"/>
    <lineage>
        <taxon>Bacteria</taxon>
        <taxon>Pseudomonadati</taxon>
        <taxon>Pseudomonadota</taxon>
        <taxon>Gammaproteobacteria</taxon>
        <taxon>Chromatiales</taxon>
        <taxon>Chromatiaceae</taxon>
        <taxon>Nitrosococcus</taxon>
    </lineage>
</organism>
<dbReference type="Pfam" id="PF18885">
    <property type="entry name" value="DUF5648"/>
    <property type="match status" value="1"/>
</dbReference>
<dbReference type="EMBL" id="CP002086">
    <property type="protein sequence ID" value="ADJ29448.1"/>
    <property type="molecule type" value="Genomic_DNA"/>
</dbReference>
<dbReference type="Gene3D" id="2.130.10.10">
    <property type="entry name" value="YVTN repeat-like/Quinoprotein amine dehydrogenase"/>
    <property type="match status" value="1"/>
</dbReference>